<dbReference type="InterPro" id="IPR018161">
    <property type="entry name" value="Wnt_CS"/>
</dbReference>
<dbReference type="Proteomes" id="UP000791440">
    <property type="component" value="Unassembled WGS sequence"/>
</dbReference>
<comment type="similarity">
    <text evidence="2 9">Belongs to the Wnt family.</text>
</comment>
<proteinExistence type="inferred from homology"/>
<comment type="subcellular location">
    <subcellularLocation>
        <location evidence="1 9">Secreted</location>
        <location evidence="1 9">Extracellular space</location>
        <location evidence="1 9">Extracellular matrix</location>
    </subcellularLocation>
</comment>
<dbReference type="AlphaFoldDB" id="A0A921ZEQ7"/>
<dbReference type="GO" id="GO:0045165">
    <property type="term" value="P:cell fate commitment"/>
    <property type="evidence" value="ECO:0007669"/>
    <property type="project" value="TreeGrafter"/>
</dbReference>
<dbReference type="GO" id="GO:0005615">
    <property type="term" value="C:extracellular space"/>
    <property type="evidence" value="ECO:0007669"/>
    <property type="project" value="TreeGrafter"/>
</dbReference>
<dbReference type="GO" id="GO:0005109">
    <property type="term" value="F:frizzled binding"/>
    <property type="evidence" value="ECO:0007669"/>
    <property type="project" value="TreeGrafter"/>
</dbReference>
<keyword evidence="6 9" id="KW-0879">Wnt signaling pathway</keyword>
<gene>
    <name evidence="11" type="ORF">O3G_MSEX009626</name>
</gene>
<reference evidence="11" key="1">
    <citation type="journal article" date="2016" name="Insect Biochem. Mol. Biol.">
        <title>Multifaceted biological insights from a draft genome sequence of the tobacco hornworm moth, Manduca sexta.</title>
        <authorList>
            <person name="Kanost M.R."/>
            <person name="Arrese E.L."/>
            <person name="Cao X."/>
            <person name="Chen Y.R."/>
            <person name="Chellapilla S."/>
            <person name="Goldsmith M.R."/>
            <person name="Grosse-Wilde E."/>
            <person name="Heckel D.G."/>
            <person name="Herndon N."/>
            <person name="Jiang H."/>
            <person name="Papanicolaou A."/>
            <person name="Qu J."/>
            <person name="Soulages J.L."/>
            <person name="Vogel H."/>
            <person name="Walters J."/>
            <person name="Waterhouse R.M."/>
            <person name="Ahn S.J."/>
            <person name="Almeida F.C."/>
            <person name="An C."/>
            <person name="Aqrawi P."/>
            <person name="Bretschneider A."/>
            <person name="Bryant W.B."/>
            <person name="Bucks S."/>
            <person name="Chao H."/>
            <person name="Chevignon G."/>
            <person name="Christen J.M."/>
            <person name="Clarke D.F."/>
            <person name="Dittmer N.T."/>
            <person name="Ferguson L.C.F."/>
            <person name="Garavelou S."/>
            <person name="Gordon K.H.J."/>
            <person name="Gunaratna R.T."/>
            <person name="Han Y."/>
            <person name="Hauser F."/>
            <person name="He Y."/>
            <person name="Heidel-Fischer H."/>
            <person name="Hirsh A."/>
            <person name="Hu Y."/>
            <person name="Jiang H."/>
            <person name="Kalra D."/>
            <person name="Klinner C."/>
            <person name="Konig C."/>
            <person name="Kovar C."/>
            <person name="Kroll A.R."/>
            <person name="Kuwar S.S."/>
            <person name="Lee S.L."/>
            <person name="Lehman R."/>
            <person name="Li K."/>
            <person name="Li Z."/>
            <person name="Liang H."/>
            <person name="Lovelace S."/>
            <person name="Lu Z."/>
            <person name="Mansfield J.H."/>
            <person name="McCulloch K.J."/>
            <person name="Mathew T."/>
            <person name="Morton B."/>
            <person name="Muzny D.M."/>
            <person name="Neunemann D."/>
            <person name="Ongeri F."/>
            <person name="Pauchet Y."/>
            <person name="Pu L.L."/>
            <person name="Pyrousis I."/>
            <person name="Rao X.J."/>
            <person name="Redding A."/>
            <person name="Roesel C."/>
            <person name="Sanchez-Gracia A."/>
            <person name="Schaack S."/>
            <person name="Shukla A."/>
            <person name="Tetreau G."/>
            <person name="Wang Y."/>
            <person name="Xiong G.H."/>
            <person name="Traut W."/>
            <person name="Walsh T.K."/>
            <person name="Worley K.C."/>
            <person name="Wu D."/>
            <person name="Wu W."/>
            <person name="Wu Y.Q."/>
            <person name="Zhang X."/>
            <person name="Zou Z."/>
            <person name="Zucker H."/>
            <person name="Briscoe A.D."/>
            <person name="Burmester T."/>
            <person name="Clem R.J."/>
            <person name="Feyereisen R."/>
            <person name="Grimmelikhuijzen C.J.P."/>
            <person name="Hamodrakas S.J."/>
            <person name="Hansson B.S."/>
            <person name="Huguet E."/>
            <person name="Jermiin L.S."/>
            <person name="Lan Q."/>
            <person name="Lehman H.K."/>
            <person name="Lorenzen M."/>
            <person name="Merzendorfer H."/>
            <person name="Michalopoulos I."/>
            <person name="Morton D.B."/>
            <person name="Muthukrishnan S."/>
            <person name="Oakeshott J.G."/>
            <person name="Palmer W."/>
            <person name="Park Y."/>
            <person name="Passarelli A.L."/>
            <person name="Rozas J."/>
            <person name="Schwartz L.M."/>
            <person name="Smith W."/>
            <person name="Southgate A."/>
            <person name="Vilcinskas A."/>
            <person name="Vogt R."/>
            <person name="Wang P."/>
            <person name="Werren J."/>
            <person name="Yu X.Q."/>
            <person name="Zhou J.J."/>
            <person name="Brown S.J."/>
            <person name="Scherer S.E."/>
            <person name="Richards S."/>
            <person name="Blissard G.W."/>
        </authorList>
    </citation>
    <scope>NUCLEOTIDE SEQUENCE</scope>
</reference>
<dbReference type="PANTHER" id="PTHR12027:SF99">
    <property type="entry name" value="PROTEIN WNT"/>
    <property type="match status" value="1"/>
</dbReference>
<dbReference type="GO" id="GO:0030182">
    <property type="term" value="P:neuron differentiation"/>
    <property type="evidence" value="ECO:0007669"/>
    <property type="project" value="TreeGrafter"/>
</dbReference>
<evidence type="ECO:0000313" key="11">
    <source>
        <dbReference type="EMBL" id="KAG6456225.1"/>
    </source>
</evidence>
<keyword evidence="12" id="KW-1185">Reference proteome</keyword>
<evidence type="ECO:0000256" key="7">
    <source>
        <dbReference type="ARBA" id="ARBA00023157"/>
    </source>
</evidence>
<accession>A0A921ZEQ7</accession>
<dbReference type="GO" id="GO:0060560">
    <property type="term" value="P:developmental growth involved in morphogenesis"/>
    <property type="evidence" value="ECO:0007669"/>
    <property type="project" value="UniProtKB-ARBA"/>
</dbReference>
<comment type="caution">
    <text evidence="11">The sequence shown here is derived from an EMBL/GenBank/DDBJ whole genome shotgun (WGS) entry which is preliminary data.</text>
</comment>
<sequence>MSTNTSALGTSNSSTGQLSFPRNLAAPRPASITGNTSLETVTTLHKESCHRLEYLHQFRHSRWNCSTVENATDIFGGVLKYKSRESAFVHALSSAALAHAVARACSRGELNDCSCDSRVRKRTPRHWQWGGCSEDIRYGEMYSRDFVDSREDRSTDEGLMNLHNNEAGRRAVRGRMQRVCKCHGMSGSCSVRVCWRRLPALRSVADALLTRYDGASHVKLTQVVDRKKGKNMRKLRPLQPDMKKPNKTDLVYLEDSPDYCEPNDELGILGTRGRTCNRTSAGLDGCRLLCCGRGYQTRVRDHEEKCRCRFVWCCRVHCELCRYKRDHHVCN</sequence>
<evidence type="ECO:0000256" key="9">
    <source>
        <dbReference type="RuleBase" id="RU003500"/>
    </source>
</evidence>
<dbReference type="EMBL" id="JH668507">
    <property type="protein sequence ID" value="KAG6456225.1"/>
    <property type="molecule type" value="Genomic_DNA"/>
</dbReference>
<dbReference type="Pfam" id="PF00110">
    <property type="entry name" value="wnt"/>
    <property type="match status" value="1"/>
</dbReference>
<keyword evidence="7" id="KW-1015">Disulfide bond</keyword>
<evidence type="ECO:0000256" key="1">
    <source>
        <dbReference type="ARBA" id="ARBA00004498"/>
    </source>
</evidence>
<keyword evidence="5" id="KW-0272">Extracellular matrix</keyword>
<keyword evidence="4" id="KW-0964">Secreted</keyword>
<dbReference type="FunFam" id="3.30.2460.20:FF:000001">
    <property type="entry name" value="Wnt homolog"/>
    <property type="match status" value="1"/>
</dbReference>
<protein>
    <recommendedName>
        <fullName evidence="9">Protein Wnt</fullName>
    </recommendedName>
</protein>
<evidence type="ECO:0000313" key="12">
    <source>
        <dbReference type="Proteomes" id="UP000791440"/>
    </source>
</evidence>
<evidence type="ECO:0000256" key="4">
    <source>
        <dbReference type="ARBA" id="ARBA00022525"/>
    </source>
</evidence>
<keyword evidence="3 9" id="KW-0217">Developmental protein</keyword>
<name>A0A921ZEQ7_MANSE</name>
<dbReference type="GO" id="GO:0060070">
    <property type="term" value="P:canonical Wnt signaling pathway"/>
    <property type="evidence" value="ECO:0007669"/>
    <property type="project" value="TreeGrafter"/>
</dbReference>
<dbReference type="PROSITE" id="PS00246">
    <property type="entry name" value="WNT1"/>
    <property type="match status" value="1"/>
</dbReference>
<dbReference type="GO" id="GO:0007517">
    <property type="term" value="P:muscle organ development"/>
    <property type="evidence" value="ECO:0007669"/>
    <property type="project" value="UniProtKB-ARBA"/>
</dbReference>
<dbReference type="PANTHER" id="PTHR12027">
    <property type="entry name" value="WNT RELATED"/>
    <property type="match status" value="1"/>
</dbReference>
<dbReference type="SMART" id="SM00097">
    <property type="entry name" value="WNT1"/>
    <property type="match status" value="1"/>
</dbReference>
<feature type="compositionally biased region" description="Polar residues" evidence="10">
    <location>
        <begin position="1"/>
        <end position="20"/>
    </location>
</feature>
<evidence type="ECO:0000256" key="10">
    <source>
        <dbReference type="SAM" id="MobiDB-lite"/>
    </source>
</evidence>
<dbReference type="InterPro" id="IPR005817">
    <property type="entry name" value="Wnt"/>
</dbReference>
<dbReference type="GO" id="GO:0005125">
    <property type="term" value="F:cytokine activity"/>
    <property type="evidence" value="ECO:0007669"/>
    <property type="project" value="TreeGrafter"/>
</dbReference>
<reference evidence="11" key="2">
    <citation type="submission" date="2020-12" db="EMBL/GenBank/DDBJ databases">
        <authorList>
            <person name="Kanost M."/>
        </authorList>
    </citation>
    <scope>NUCLEOTIDE SEQUENCE</scope>
</reference>
<comment type="function">
    <text evidence="9">Ligand for members of the frizzled family of seven transmembrane receptors.</text>
</comment>
<evidence type="ECO:0000256" key="6">
    <source>
        <dbReference type="ARBA" id="ARBA00022687"/>
    </source>
</evidence>
<evidence type="ECO:0000256" key="8">
    <source>
        <dbReference type="ARBA" id="ARBA00023288"/>
    </source>
</evidence>
<organism evidence="11 12">
    <name type="scientific">Manduca sexta</name>
    <name type="common">Tobacco hawkmoth</name>
    <name type="synonym">Tobacco hornworm</name>
    <dbReference type="NCBI Taxonomy" id="7130"/>
    <lineage>
        <taxon>Eukaryota</taxon>
        <taxon>Metazoa</taxon>
        <taxon>Ecdysozoa</taxon>
        <taxon>Arthropoda</taxon>
        <taxon>Hexapoda</taxon>
        <taxon>Insecta</taxon>
        <taxon>Pterygota</taxon>
        <taxon>Neoptera</taxon>
        <taxon>Endopterygota</taxon>
        <taxon>Lepidoptera</taxon>
        <taxon>Glossata</taxon>
        <taxon>Ditrysia</taxon>
        <taxon>Bombycoidea</taxon>
        <taxon>Sphingidae</taxon>
        <taxon>Sphinginae</taxon>
        <taxon>Sphingini</taxon>
        <taxon>Manduca</taxon>
    </lineage>
</organism>
<feature type="region of interest" description="Disordered" evidence="10">
    <location>
        <begin position="1"/>
        <end position="32"/>
    </location>
</feature>
<dbReference type="GO" id="GO:0000902">
    <property type="term" value="P:cell morphogenesis"/>
    <property type="evidence" value="ECO:0007669"/>
    <property type="project" value="UniProtKB-ARBA"/>
</dbReference>
<keyword evidence="8" id="KW-0449">Lipoprotein</keyword>
<evidence type="ECO:0000256" key="2">
    <source>
        <dbReference type="ARBA" id="ARBA00005683"/>
    </source>
</evidence>
<evidence type="ECO:0000256" key="3">
    <source>
        <dbReference type="ARBA" id="ARBA00022473"/>
    </source>
</evidence>
<evidence type="ECO:0000256" key="5">
    <source>
        <dbReference type="ARBA" id="ARBA00022530"/>
    </source>
</evidence>